<dbReference type="InterPro" id="IPR036868">
    <property type="entry name" value="TusA-like_sf"/>
</dbReference>
<keyword evidence="3" id="KW-1185">Reference proteome</keyword>
<accession>E3BG31</accession>
<protein>
    <recommendedName>
        <fullName evidence="1">UPF0033 domain-containing protein</fullName>
    </recommendedName>
</protein>
<name>E3BG31_9VIBR</name>
<dbReference type="Gene3D" id="3.30.110.40">
    <property type="entry name" value="TusA-like domain"/>
    <property type="match status" value="1"/>
</dbReference>
<dbReference type="SUPFAM" id="SSF64307">
    <property type="entry name" value="SirA-like"/>
    <property type="match status" value="1"/>
</dbReference>
<evidence type="ECO:0000259" key="1">
    <source>
        <dbReference type="Pfam" id="PF01206"/>
    </source>
</evidence>
<dbReference type="AlphaFoldDB" id="E3BG31"/>
<dbReference type="eggNOG" id="COG0425">
    <property type="taxonomic scope" value="Bacteria"/>
</dbReference>
<proteinExistence type="predicted"/>
<dbReference type="OrthoDB" id="6215889at2"/>
<evidence type="ECO:0000313" key="3">
    <source>
        <dbReference type="Proteomes" id="UP000002943"/>
    </source>
</evidence>
<dbReference type="EMBL" id="AEIU01000029">
    <property type="protein sequence ID" value="EFP97956.1"/>
    <property type="molecule type" value="Genomic_DNA"/>
</dbReference>
<dbReference type="CDD" id="cd00291">
    <property type="entry name" value="SirA_YedF_YeeD"/>
    <property type="match status" value="1"/>
</dbReference>
<dbReference type="InterPro" id="IPR001455">
    <property type="entry name" value="TusA-like"/>
</dbReference>
<gene>
    <name evidence="2" type="ORF">VIBC2010_06214</name>
</gene>
<feature type="domain" description="UPF0033" evidence="1">
    <location>
        <begin position="3"/>
        <end position="69"/>
    </location>
</feature>
<comment type="caution">
    <text evidence="2">The sequence shown here is derived from an EMBL/GenBank/DDBJ whole genome shotgun (WGS) entry which is preliminary data.</text>
</comment>
<reference evidence="2 3" key="1">
    <citation type="journal article" date="2012" name="Int. J. Syst. Evol. Microbiol.">
        <title>Vibrio caribbeanicus sp. nov., isolated from the marine sponge Scleritoderma cyanea.</title>
        <authorList>
            <person name="Hoffmann M."/>
            <person name="Monday S.R."/>
            <person name="Allard M.W."/>
            <person name="Strain E.A."/>
            <person name="Whittaker P."/>
            <person name="Naum M."/>
            <person name="McCarthy P.J."/>
            <person name="Lopez J.V."/>
            <person name="Fischer M."/>
            <person name="Brown E.W."/>
        </authorList>
    </citation>
    <scope>NUCLEOTIDE SEQUENCE [LARGE SCALE GENOMIC DNA]</scope>
    <source>
        <strain evidence="2 3">ATCC BAA-2122</strain>
    </source>
</reference>
<dbReference type="Pfam" id="PF01206">
    <property type="entry name" value="TusA"/>
    <property type="match status" value="1"/>
</dbReference>
<organism evidence="2 3">
    <name type="scientific">Vibrio caribbeanicus ATCC BAA-2122</name>
    <dbReference type="NCBI Taxonomy" id="796620"/>
    <lineage>
        <taxon>Bacteria</taxon>
        <taxon>Pseudomonadati</taxon>
        <taxon>Pseudomonadota</taxon>
        <taxon>Gammaproteobacteria</taxon>
        <taxon>Vibrionales</taxon>
        <taxon>Vibrionaceae</taxon>
        <taxon>Vibrio</taxon>
    </lineage>
</organism>
<sequence>MTTLDLRKERCPLALLLAKRNVVKLTSGERLDILVTDSSSMNDIISYLEKQSYIMKLDNLENWYCITVTMEK</sequence>
<dbReference type="Proteomes" id="UP000002943">
    <property type="component" value="Unassembled WGS sequence"/>
</dbReference>
<evidence type="ECO:0000313" key="2">
    <source>
        <dbReference type="EMBL" id="EFP97956.1"/>
    </source>
</evidence>
<dbReference type="RefSeq" id="WP_009599899.1">
    <property type="nucleotide sequence ID" value="NZ_AEIU01000029.1"/>
</dbReference>
<dbReference type="STRING" id="796620.VIBC2010_06214"/>